<evidence type="ECO:0000313" key="2">
    <source>
        <dbReference type="Proteomes" id="UP000238157"/>
    </source>
</evidence>
<accession>A0A2T0WVT6</accession>
<comment type="caution">
    <text evidence="1">The sequence shown here is derived from an EMBL/GenBank/DDBJ whole genome shotgun (WGS) entry which is preliminary data.</text>
</comment>
<organism evidence="1 2">
    <name type="scientific">Mongoliibacter ruber</name>
    <dbReference type="NCBI Taxonomy" id="1750599"/>
    <lineage>
        <taxon>Bacteria</taxon>
        <taxon>Pseudomonadati</taxon>
        <taxon>Bacteroidota</taxon>
        <taxon>Cytophagia</taxon>
        <taxon>Cytophagales</taxon>
        <taxon>Cyclobacteriaceae</taxon>
        <taxon>Mongoliibacter</taxon>
    </lineage>
</organism>
<reference evidence="1 2" key="1">
    <citation type="submission" date="2018-03" db="EMBL/GenBank/DDBJ databases">
        <title>Genomic Encyclopedia of Archaeal and Bacterial Type Strains, Phase II (KMG-II): from individual species to whole genera.</title>
        <authorList>
            <person name="Goeker M."/>
        </authorList>
    </citation>
    <scope>NUCLEOTIDE SEQUENCE [LARGE SCALE GENOMIC DNA]</scope>
    <source>
        <strain evidence="1 2">DSM 27929</strain>
    </source>
</reference>
<proteinExistence type="predicted"/>
<gene>
    <name evidence="1" type="ORF">CLW00_101369</name>
</gene>
<dbReference type="EMBL" id="PVTR01000001">
    <property type="protein sequence ID" value="PRY90704.1"/>
    <property type="molecule type" value="Genomic_DNA"/>
</dbReference>
<protein>
    <submittedName>
        <fullName evidence="1">Uncharacterized protein</fullName>
    </submittedName>
</protein>
<name>A0A2T0WVT6_9BACT</name>
<keyword evidence="2" id="KW-1185">Reference proteome</keyword>
<dbReference type="RefSeq" id="WP_106131929.1">
    <property type="nucleotide sequence ID" value="NZ_PVTR01000001.1"/>
</dbReference>
<dbReference type="AlphaFoldDB" id="A0A2T0WVT6"/>
<dbReference type="Proteomes" id="UP000238157">
    <property type="component" value="Unassembled WGS sequence"/>
</dbReference>
<sequence>MDVFKICAELELREKQIDLKLNKIIQANLDPFPFERLEKGKLLLRLIYEIKKHIESDEYILAGMKLRDLELQGLHILDKETKAYHDPKRYHS</sequence>
<evidence type="ECO:0000313" key="1">
    <source>
        <dbReference type="EMBL" id="PRY90704.1"/>
    </source>
</evidence>
<dbReference type="OrthoDB" id="839402at2"/>